<dbReference type="InterPro" id="IPR050491">
    <property type="entry name" value="AmpC-like"/>
</dbReference>
<comment type="caution">
    <text evidence="3">The sequence shown here is derived from an EMBL/GenBank/DDBJ whole genome shotgun (WGS) entry which is preliminary data.</text>
</comment>
<dbReference type="PANTHER" id="PTHR46825:SF9">
    <property type="entry name" value="BETA-LACTAMASE-RELATED DOMAIN-CONTAINING PROTEIN"/>
    <property type="match status" value="1"/>
</dbReference>
<evidence type="ECO:0000313" key="3">
    <source>
        <dbReference type="EMBL" id="MDX8496691.1"/>
    </source>
</evidence>
<reference evidence="3 4" key="1">
    <citation type="submission" date="2023-08" db="EMBL/GenBank/DDBJ databases">
        <title>Implementing the SeqCode for naming new Mesorhizobium species isolated from Vachellia karroo root nodules.</title>
        <authorList>
            <person name="Van Lill M."/>
        </authorList>
    </citation>
    <scope>NUCLEOTIDE SEQUENCE [LARGE SCALE GENOMIC DNA]</scope>
    <source>
        <strain evidence="3 4">VK22B</strain>
    </source>
</reference>
<organism evidence="3 4">
    <name type="scientific">Mesorhizobium captivum</name>
    <dbReference type="NCBI Taxonomy" id="3072319"/>
    <lineage>
        <taxon>Bacteria</taxon>
        <taxon>Pseudomonadati</taxon>
        <taxon>Pseudomonadota</taxon>
        <taxon>Alphaproteobacteria</taxon>
        <taxon>Hyphomicrobiales</taxon>
        <taxon>Phyllobacteriaceae</taxon>
        <taxon>Mesorhizobium</taxon>
    </lineage>
</organism>
<evidence type="ECO:0000259" key="2">
    <source>
        <dbReference type="Pfam" id="PF00144"/>
    </source>
</evidence>
<dbReference type="InterPro" id="IPR001466">
    <property type="entry name" value="Beta-lactam-related"/>
</dbReference>
<protein>
    <submittedName>
        <fullName evidence="3">Serine hydrolase domain-containing protein</fullName>
        <ecNumber evidence="3">3.1.1.103</ecNumber>
    </submittedName>
</protein>
<dbReference type="RefSeq" id="WP_320230352.1">
    <property type="nucleotide sequence ID" value="NZ_JAVIJC010000087.1"/>
</dbReference>
<dbReference type="EC" id="3.1.1.103" evidence="3"/>
<evidence type="ECO:0000256" key="1">
    <source>
        <dbReference type="SAM" id="MobiDB-lite"/>
    </source>
</evidence>
<gene>
    <name evidence="3" type="ORF">RFN29_34935</name>
</gene>
<keyword evidence="4" id="KW-1185">Reference proteome</keyword>
<feature type="region of interest" description="Disordered" evidence="1">
    <location>
        <begin position="1"/>
        <end position="31"/>
    </location>
</feature>
<dbReference type="SUPFAM" id="SSF56601">
    <property type="entry name" value="beta-lactamase/transpeptidase-like"/>
    <property type="match status" value="1"/>
</dbReference>
<dbReference type="GO" id="GO:0016787">
    <property type="term" value="F:hydrolase activity"/>
    <property type="evidence" value="ECO:0007669"/>
    <property type="project" value="UniProtKB-KW"/>
</dbReference>
<accession>A0ABU4ZBS5</accession>
<dbReference type="Proteomes" id="UP001271249">
    <property type="component" value="Unassembled WGS sequence"/>
</dbReference>
<proteinExistence type="predicted"/>
<evidence type="ECO:0000313" key="4">
    <source>
        <dbReference type="Proteomes" id="UP001271249"/>
    </source>
</evidence>
<dbReference type="InterPro" id="IPR012338">
    <property type="entry name" value="Beta-lactam/transpept-like"/>
</dbReference>
<feature type="domain" description="Beta-lactamase-related" evidence="2">
    <location>
        <begin position="45"/>
        <end position="390"/>
    </location>
</feature>
<name>A0ABU4ZBS5_9HYPH</name>
<dbReference type="Gene3D" id="3.40.710.10">
    <property type="entry name" value="DD-peptidase/beta-lactamase superfamily"/>
    <property type="match status" value="1"/>
</dbReference>
<keyword evidence="3" id="KW-0378">Hydrolase</keyword>
<dbReference type="Pfam" id="PF00144">
    <property type="entry name" value="Beta-lactamase"/>
    <property type="match status" value="1"/>
</dbReference>
<dbReference type="EMBL" id="JAVIJC010000087">
    <property type="protein sequence ID" value="MDX8496691.1"/>
    <property type="molecule type" value="Genomic_DNA"/>
</dbReference>
<sequence>MNKWAERRMSRTVAPGKSAEPSLPGNQGRDLSRQLDNALGQVCEEIGDPGVQAVLMKHGRLLWSSRRGMAIRQSDSPVTDNSLFYYGSVGKLFIATFVLHQVEAGVLDLDKPISHFVGDEVAGSDVVTARMLLTHTSGYPDAYADPAVPASAPLLLPSYGDGRPYDPNRAWTFAMVNAGIHDPVEPGERFAYLNCGYLLLGRVLSKAVGGDEALKRAIRRFVRRADAAEPMTEHLFTIERSQRALRRFTHGYELLEDGSLLDYFTAYSAQGIPTEMYGLPFTDSAFAGTALAGAQFLDALFTRQLLLQRQTVEAMISPTPQAMRDGSRSDPLASTCTFGMGTRRIMGGGRTWQGHTGSWIGFSAIGTTDIERGTTLFVVTNRNTSQYRPANVIWKQLAEAYAAASV</sequence>
<dbReference type="PANTHER" id="PTHR46825">
    <property type="entry name" value="D-ALANYL-D-ALANINE-CARBOXYPEPTIDASE/ENDOPEPTIDASE AMPH"/>
    <property type="match status" value="1"/>
</dbReference>